<keyword evidence="1" id="KW-0812">Transmembrane</keyword>
<name>A0A8J2JAJ8_9HEXA</name>
<sequence>MYSATVIFQNFLYLCILFSSIITNLVVSVPELEVTRVEPQSFLGEYGKIPPDGIVDLKVNVTTFEITCRANYPVTWVYEGFQSPLQLNITTRRTHLRDDRSYFAWFEVKLNFIRISAEITGNYSCRALEEVKGTETEGIASVHIYGQSHQYRGKDPDLLLFGQTVDYLVTPDHDEFLLPCAVWNTRANVTLYRRNKNQNGFDIIPISPSLTYDPRKGFSLFKKGKEYKEGVYICATNFSNTFDRVRIRVKTPEFQVWPDKDLIEVAYQNDTSGSFQVICLSRNPVVITGATNHNDVISGVNQDPATSERFNYSSILIFKGITLDNDGELFCEDQVSGKVLHTWDYEVIDKLSQARRGWKFFNSKRTGLGTYACWAKTSNSPSVGFVTCANPVECGIRSQCFKKKNRCDSIDAKSCPGGCVLLTIQNQPGILKCDGDGLDQIKNNRVNQFIGISNTAYTDLETMQMAKNGSDILQIKCGLDKESSVIEQGNAEVFTCVGSTFFFSGGFQWHLFANEDDSPFVLHESSRRYDSIAELMLHEEKYLPTGHISVTSVIRINSTRIRSVYCIAPFWNKKSFEKRQVSISVRG</sequence>
<gene>
    <name evidence="2" type="ORF">AFUS01_LOCUS2758</name>
</gene>
<evidence type="ECO:0000256" key="1">
    <source>
        <dbReference type="SAM" id="Phobius"/>
    </source>
</evidence>
<dbReference type="AlphaFoldDB" id="A0A8J2JAJ8"/>
<evidence type="ECO:0000313" key="2">
    <source>
        <dbReference type="EMBL" id="CAG7680677.1"/>
    </source>
</evidence>
<feature type="transmembrane region" description="Helical" evidence="1">
    <location>
        <begin position="6"/>
        <end position="27"/>
    </location>
</feature>
<keyword evidence="3" id="KW-1185">Reference proteome</keyword>
<dbReference type="EMBL" id="CAJVCH010015975">
    <property type="protein sequence ID" value="CAG7680677.1"/>
    <property type="molecule type" value="Genomic_DNA"/>
</dbReference>
<proteinExistence type="predicted"/>
<evidence type="ECO:0000313" key="3">
    <source>
        <dbReference type="Proteomes" id="UP000708208"/>
    </source>
</evidence>
<dbReference type="Proteomes" id="UP000708208">
    <property type="component" value="Unassembled WGS sequence"/>
</dbReference>
<accession>A0A8J2JAJ8</accession>
<protein>
    <submittedName>
        <fullName evidence="2">Uncharacterized protein</fullName>
    </submittedName>
</protein>
<reference evidence="2" key="1">
    <citation type="submission" date="2021-06" db="EMBL/GenBank/DDBJ databases">
        <authorList>
            <person name="Hodson N. C."/>
            <person name="Mongue J. A."/>
            <person name="Jaron S. K."/>
        </authorList>
    </citation>
    <scope>NUCLEOTIDE SEQUENCE</scope>
</reference>
<comment type="caution">
    <text evidence="2">The sequence shown here is derived from an EMBL/GenBank/DDBJ whole genome shotgun (WGS) entry which is preliminary data.</text>
</comment>
<keyword evidence="1" id="KW-1133">Transmembrane helix</keyword>
<organism evidence="2 3">
    <name type="scientific">Allacma fusca</name>
    <dbReference type="NCBI Taxonomy" id="39272"/>
    <lineage>
        <taxon>Eukaryota</taxon>
        <taxon>Metazoa</taxon>
        <taxon>Ecdysozoa</taxon>
        <taxon>Arthropoda</taxon>
        <taxon>Hexapoda</taxon>
        <taxon>Collembola</taxon>
        <taxon>Symphypleona</taxon>
        <taxon>Sminthuridae</taxon>
        <taxon>Allacma</taxon>
    </lineage>
</organism>
<keyword evidence="1" id="KW-0472">Membrane</keyword>